<comment type="caution">
    <text evidence="2">The sequence shown here is derived from an EMBL/GenBank/DDBJ whole genome shotgun (WGS) entry which is preliminary data.</text>
</comment>
<evidence type="ECO:0000256" key="1">
    <source>
        <dbReference type="SAM" id="Phobius"/>
    </source>
</evidence>
<keyword evidence="1" id="KW-1133">Transmembrane helix</keyword>
<feature type="transmembrane region" description="Helical" evidence="1">
    <location>
        <begin position="55"/>
        <end position="75"/>
    </location>
</feature>
<organism evidence="2 3">
    <name type="scientific">Sphingomonas swuensis</name>
    <dbReference type="NCBI Taxonomy" id="977800"/>
    <lineage>
        <taxon>Bacteria</taxon>
        <taxon>Pseudomonadati</taxon>
        <taxon>Pseudomonadota</taxon>
        <taxon>Alphaproteobacteria</taxon>
        <taxon>Sphingomonadales</taxon>
        <taxon>Sphingomonadaceae</taxon>
        <taxon>Sphingomonas</taxon>
    </lineage>
</organism>
<dbReference type="InterPro" id="IPR009325">
    <property type="entry name" value="DUF983"/>
</dbReference>
<evidence type="ECO:0000313" key="3">
    <source>
        <dbReference type="Proteomes" id="UP001500235"/>
    </source>
</evidence>
<gene>
    <name evidence="2" type="ORF">GCM10022280_26680</name>
</gene>
<dbReference type="RefSeq" id="WP_344707889.1">
    <property type="nucleotide sequence ID" value="NZ_BAABBQ010000001.1"/>
</dbReference>
<reference evidence="3" key="1">
    <citation type="journal article" date="2019" name="Int. J. Syst. Evol. Microbiol.">
        <title>The Global Catalogue of Microorganisms (GCM) 10K type strain sequencing project: providing services to taxonomists for standard genome sequencing and annotation.</title>
        <authorList>
            <consortium name="The Broad Institute Genomics Platform"/>
            <consortium name="The Broad Institute Genome Sequencing Center for Infectious Disease"/>
            <person name="Wu L."/>
            <person name="Ma J."/>
        </authorList>
    </citation>
    <scope>NUCLEOTIDE SEQUENCE [LARGE SCALE GENOMIC DNA]</scope>
    <source>
        <strain evidence="3">JCM 17563</strain>
    </source>
</reference>
<accession>A0ABP7TDE8</accession>
<sequence length="122" mass="12961">MARLSGLKGPAGQWLAGTCPRCCKGRLFAGPVRFRDRCESCGLDFTQFNVGDGPAAFLILIVGAILVVGALLLDAAAEPPFYVHLVWLPLGLGLTLGGLRLAKAWLLGAEYRNAAREGRLVP</sequence>
<keyword evidence="3" id="KW-1185">Reference proteome</keyword>
<protein>
    <recommendedName>
        <fullName evidence="4">DUF983 domain-containing protein</fullName>
    </recommendedName>
</protein>
<dbReference type="Pfam" id="PF06170">
    <property type="entry name" value="DUF983"/>
    <property type="match status" value="1"/>
</dbReference>
<name>A0ABP7TDE8_9SPHN</name>
<feature type="transmembrane region" description="Helical" evidence="1">
    <location>
        <begin position="81"/>
        <end position="102"/>
    </location>
</feature>
<evidence type="ECO:0008006" key="4">
    <source>
        <dbReference type="Google" id="ProtNLM"/>
    </source>
</evidence>
<keyword evidence="1" id="KW-0812">Transmembrane</keyword>
<proteinExistence type="predicted"/>
<evidence type="ECO:0000313" key="2">
    <source>
        <dbReference type="EMBL" id="GAA4024470.1"/>
    </source>
</evidence>
<keyword evidence="1" id="KW-0472">Membrane</keyword>
<dbReference type="EMBL" id="BAABBQ010000001">
    <property type="protein sequence ID" value="GAA4024470.1"/>
    <property type="molecule type" value="Genomic_DNA"/>
</dbReference>
<dbReference type="Proteomes" id="UP001500235">
    <property type="component" value="Unassembled WGS sequence"/>
</dbReference>